<gene>
    <name evidence="1" type="ORF">ALSL_2419</name>
</gene>
<dbReference type="KEGG" id="rbd:ALSL_2419"/>
<accession>A0A2Z6E8K2</accession>
<organism evidence="1 2">
    <name type="scientific">Aerosticca soli</name>
    <dbReference type="NCBI Taxonomy" id="2010829"/>
    <lineage>
        <taxon>Bacteria</taxon>
        <taxon>Pseudomonadati</taxon>
        <taxon>Pseudomonadota</taxon>
        <taxon>Gammaproteobacteria</taxon>
        <taxon>Lysobacterales</taxon>
        <taxon>Rhodanobacteraceae</taxon>
        <taxon>Aerosticca</taxon>
    </lineage>
</organism>
<dbReference type="Proteomes" id="UP000270530">
    <property type="component" value="Chromosome"/>
</dbReference>
<dbReference type="PROSITE" id="PS51257">
    <property type="entry name" value="PROKAR_LIPOPROTEIN"/>
    <property type="match status" value="1"/>
</dbReference>
<evidence type="ECO:0008006" key="3">
    <source>
        <dbReference type="Google" id="ProtNLM"/>
    </source>
</evidence>
<sequence length="343" mass="36979">MRITPRLRTILIAVAGAACLLATGLVLGLHWLLQPERFTRRLAAQAQQAGLELKLARPARPDLLPEPALELEGLSLRAGAGGAPILLAERGRLVLPWRALLRGENAIGRLEIQAPRLDFAALRQWLDGLPPDTAQPRLPRIDTGIAIRGGSLVEGDRVLLDAIDLDSGRLRPDQPFLLTLTARLGHGEPVRLELRTLPRQTEAALQLDELQLHVRAGRTLALQLSGSVRWHGDADTRASLAGSFTQDGRNGTLALTLTPADRHDPLLLHVRADTADAHLDLRTPPLALAPWWRSLDAAPRVTMPPLEGEWRAARLDLGPATIRNFSLTTGAAPSAAGSAPPSS</sequence>
<dbReference type="AlphaFoldDB" id="A0A2Z6E8K2"/>
<name>A0A2Z6E8K2_9GAMM</name>
<evidence type="ECO:0000313" key="1">
    <source>
        <dbReference type="EMBL" id="BBD81044.1"/>
    </source>
</evidence>
<keyword evidence="2" id="KW-1185">Reference proteome</keyword>
<dbReference type="RefSeq" id="WP_126539501.1">
    <property type="nucleotide sequence ID" value="NZ_AP018560.1"/>
</dbReference>
<evidence type="ECO:0000313" key="2">
    <source>
        <dbReference type="Proteomes" id="UP000270530"/>
    </source>
</evidence>
<protein>
    <recommendedName>
        <fullName evidence="3">AsmA family protein</fullName>
    </recommendedName>
</protein>
<dbReference type="OrthoDB" id="5965899at2"/>
<proteinExistence type="predicted"/>
<reference evidence="2" key="1">
    <citation type="submission" date="2018-04" db="EMBL/GenBank/DDBJ databases">
        <authorList>
            <person name="Watanabe M."/>
            <person name="Kojima H."/>
        </authorList>
    </citation>
    <scope>NUCLEOTIDE SEQUENCE [LARGE SCALE GENOMIC DNA]</scope>
    <source>
        <strain evidence="2">Dysh456</strain>
    </source>
</reference>
<reference evidence="2" key="2">
    <citation type="submission" date="2018-06" db="EMBL/GenBank/DDBJ databases">
        <title>Genome sequence of Rhodanobacteraceae bacterium strain Dysh456.</title>
        <authorList>
            <person name="Fukui M."/>
        </authorList>
    </citation>
    <scope>NUCLEOTIDE SEQUENCE [LARGE SCALE GENOMIC DNA]</scope>
    <source>
        <strain evidence="2">Dysh456</strain>
    </source>
</reference>
<dbReference type="EMBL" id="AP018560">
    <property type="protein sequence ID" value="BBD81044.1"/>
    <property type="molecule type" value="Genomic_DNA"/>
</dbReference>